<dbReference type="KEGG" id="hae:halTADL_3238"/>
<proteinExistence type="predicted"/>
<dbReference type="AlphaFoldDB" id="A0A1H6SNI0"/>
<dbReference type="EMBL" id="FNYR01000005">
    <property type="protein sequence ID" value="SEI66337.1"/>
    <property type="molecule type" value="Genomic_DNA"/>
</dbReference>
<dbReference type="Pfam" id="PF13197">
    <property type="entry name" value="DUF4013"/>
    <property type="match status" value="1"/>
</dbReference>
<dbReference type="RefSeq" id="WP_089671348.1">
    <property type="nucleotide sequence ID" value="NZ_CP024845.1"/>
</dbReference>
<dbReference type="Proteomes" id="UP000198888">
    <property type="component" value="Unassembled WGS sequence"/>
</dbReference>
<keyword evidence="3" id="KW-1185">Reference proteome</keyword>
<feature type="transmembrane region" description="Helical" evidence="1">
    <location>
        <begin position="168"/>
        <end position="185"/>
    </location>
</feature>
<keyword evidence="1" id="KW-1133">Transmembrane helix</keyword>
<dbReference type="InterPro" id="IPR025098">
    <property type="entry name" value="DUF4013"/>
</dbReference>
<organism evidence="2 3">
    <name type="scientific">Halohasta litchfieldiae</name>
    <dbReference type="NCBI Taxonomy" id="1073996"/>
    <lineage>
        <taxon>Archaea</taxon>
        <taxon>Methanobacteriati</taxon>
        <taxon>Methanobacteriota</taxon>
        <taxon>Stenosarchaea group</taxon>
        <taxon>Halobacteria</taxon>
        <taxon>Halobacteriales</taxon>
        <taxon>Haloferacaceae</taxon>
        <taxon>Halohasta</taxon>
    </lineage>
</organism>
<sequence>MFEDGMAYPVRGDWFGRTVIGGLLFIFSIFLIPIFFLVGYLIRVLERTVAGVDEPPAFDDWGDLFVKGIVGTVISVIYSVVPFVVFGILGSVLFGVVGLAGSAGGDGGGIVAGLGFTAILILGLLFVPVLFIVYYMVPAALTNYAIEDEFGAAFDFGTIKPILLSSEYLVATLLPLVVSVLLWIATSILGLTVIGLVLVPFLQFYGQVAVFRMFGSAFESVTRRSGTARASPAVSAD</sequence>
<feature type="transmembrane region" description="Helical" evidence="1">
    <location>
        <begin position="110"/>
        <end position="137"/>
    </location>
</feature>
<evidence type="ECO:0008006" key="4">
    <source>
        <dbReference type="Google" id="ProtNLM"/>
    </source>
</evidence>
<protein>
    <recommendedName>
        <fullName evidence="4">DUF4013 domain-containing protein</fullName>
    </recommendedName>
</protein>
<feature type="transmembrane region" description="Helical" evidence="1">
    <location>
        <begin position="20"/>
        <end position="42"/>
    </location>
</feature>
<accession>A0A2H4Q6F8</accession>
<dbReference type="STRING" id="1073996.SAMN05444271_10549"/>
<feature type="transmembrane region" description="Helical" evidence="1">
    <location>
        <begin position="191"/>
        <end position="214"/>
    </location>
</feature>
<gene>
    <name evidence="2" type="ORF">SAMN05444271_10549</name>
</gene>
<dbReference type="OrthoDB" id="107590at2157"/>
<evidence type="ECO:0000313" key="2">
    <source>
        <dbReference type="EMBL" id="SEI66337.1"/>
    </source>
</evidence>
<accession>A0A1H6SNI0</accession>
<evidence type="ECO:0000313" key="3">
    <source>
        <dbReference type="Proteomes" id="UP000198888"/>
    </source>
</evidence>
<name>A0A1H6SNI0_9EURY</name>
<keyword evidence="1" id="KW-0812">Transmembrane</keyword>
<feature type="transmembrane region" description="Helical" evidence="1">
    <location>
        <begin position="76"/>
        <end position="98"/>
    </location>
</feature>
<reference evidence="2 3" key="1">
    <citation type="submission" date="2016-10" db="EMBL/GenBank/DDBJ databases">
        <authorList>
            <person name="de Groot N.N."/>
        </authorList>
    </citation>
    <scope>NUCLEOTIDE SEQUENCE [LARGE SCALE GENOMIC DNA]</scope>
    <source>
        <strain evidence="2 3">DSM 22187</strain>
    </source>
</reference>
<keyword evidence="1" id="KW-0472">Membrane</keyword>
<evidence type="ECO:0000256" key="1">
    <source>
        <dbReference type="SAM" id="Phobius"/>
    </source>
</evidence>
<dbReference type="GeneID" id="35004004"/>